<evidence type="ECO:0000259" key="1">
    <source>
        <dbReference type="SMART" id="SM00587"/>
    </source>
</evidence>
<dbReference type="EMBL" id="GAKP01014739">
    <property type="protein sequence ID" value="JAC44213.1"/>
    <property type="molecule type" value="Transcribed_RNA"/>
</dbReference>
<feature type="domain" description="CHK kinase-like" evidence="1">
    <location>
        <begin position="141"/>
        <end position="338"/>
    </location>
</feature>
<dbReference type="InterPro" id="IPR015897">
    <property type="entry name" value="CHK_kinase-like"/>
</dbReference>
<protein>
    <recommendedName>
        <fullName evidence="1">CHK kinase-like domain-containing protein</fullName>
    </recommendedName>
</protein>
<dbReference type="Pfam" id="PF02958">
    <property type="entry name" value="EcKL"/>
    <property type="match status" value="1"/>
</dbReference>
<reference evidence="2" key="1">
    <citation type="journal article" date="2014" name="BMC Genomics">
        <title>Characterizing the developmental transcriptome of the oriental fruit fly, Bactrocera dorsalis (Diptera: Tephritidae) through comparative genomic analysis with Drosophila melanogaster utilizing modENCODE datasets.</title>
        <authorList>
            <person name="Geib S.M."/>
            <person name="Calla B."/>
            <person name="Hall B."/>
            <person name="Hou S."/>
            <person name="Manoukis N.C."/>
        </authorList>
    </citation>
    <scope>NUCLEOTIDE SEQUENCE</scope>
    <source>
        <strain evidence="2">Punador</strain>
    </source>
</reference>
<name>A0A034VRR4_BACDO</name>
<dbReference type="OrthoDB" id="8250698at2759"/>
<dbReference type="InterPro" id="IPR011009">
    <property type="entry name" value="Kinase-like_dom_sf"/>
</dbReference>
<dbReference type="InterPro" id="IPR004119">
    <property type="entry name" value="EcKL"/>
</dbReference>
<dbReference type="PANTHER" id="PTHR11012:SF12">
    <property type="entry name" value="CHK KINASE-LIKE DOMAIN-CONTAINING PROTEIN-RELATED"/>
    <property type="match status" value="1"/>
</dbReference>
<evidence type="ECO:0000313" key="2">
    <source>
        <dbReference type="EMBL" id="JAC44213.1"/>
    </source>
</evidence>
<accession>A0A034VRR4</accession>
<dbReference type="AlphaFoldDB" id="A0A034VRR4"/>
<proteinExistence type="predicted"/>
<dbReference type="Gene3D" id="3.90.1200.10">
    <property type="match status" value="1"/>
</dbReference>
<dbReference type="SUPFAM" id="SSF56112">
    <property type="entry name" value="Protein kinase-like (PK-like)"/>
    <property type="match status" value="1"/>
</dbReference>
<organism evidence="2">
    <name type="scientific">Bactrocera dorsalis</name>
    <name type="common">Oriental fruit fly</name>
    <name type="synonym">Dacus dorsalis</name>
    <dbReference type="NCBI Taxonomy" id="27457"/>
    <lineage>
        <taxon>Eukaryota</taxon>
        <taxon>Metazoa</taxon>
        <taxon>Ecdysozoa</taxon>
        <taxon>Arthropoda</taxon>
        <taxon>Hexapoda</taxon>
        <taxon>Insecta</taxon>
        <taxon>Pterygota</taxon>
        <taxon>Neoptera</taxon>
        <taxon>Endopterygota</taxon>
        <taxon>Diptera</taxon>
        <taxon>Brachycera</taxon>
        <taxon>Muscomorpha</taxon>
        <taxon>Tephritoidea</taxon>
        <taxon>Tephritidae</taxon>
        <taxon>Bactrocera</taxon>
        <taxon>Bactrocera</taxon>
    </lineage>
</organism>
<sequence>MAPKAEEYNEDELQPPQWLDSEFFTQVLQNCEQNASDVVLKSFKLTPATVKGDHYASIMFRALAEYRLGGVEKSKSMIIKTMPEVEGTKKEMLENFDVFEVEIGMYTQVLPRFEKQLRDIGDNTTLKAPVLYHALSPHKLIVFEDIVPLGYKVMRGRFANEEEVKAAYAKLAKWHAISHKIIKEEPHYFDEYRHSFFSQDGIKENPFFMNGTKKFMKFVQKTPELKEYLPAFEKLLEKVDLLDEAAASYKEYRIAPLDDAYYVLNHGDFHSKNMMYKHNPDTGKFEDVMLLDYQFSHVGPITSDLIYSIFMLLDDKLRPRTAEFLHYYFTIFKETLVKIGYDGPVPSLVKFREQLFRHRYAELLMMMIFLPMWPKFCRGDISPDLLITDSEYALRIYDKEYLDELLRIIPNYLHLGYLDV</sequence>
<dbReference type="PANTHER" id="PTHR11012">
    <property type="entry name" value="PROTEIN KINASE-LIKE DOMAIN-CONTAINING"/>
    <property type="match status" value="1"/>
</dbReference>
<dbReference type="SMART" id="SM00587">
    <property type="entry name" value="CHK"/>
    <property type="match status" value="1"/>
</dbReference>